<dbReference type="SUPFAM" id="SSF52980">
    <property type="entry name" value="Restriction endonuclease-like"/>
    <property type="match status" value="1"/>
</dbReference>
<dbReference type="Proteomes" id="UP000681610">
    <property type="component" value="Unassembled WGS sequence"/>
</dbReference>
<keyword evidence="3" id="KW-1185">Reference proteome</keyword>
<proteinExistence type="predicted"/>
<sequence length="133" mass="15810">MPNKIIPYNSKLKDFARYLRNHSTLSEIILWNHIRKKALGVEFHRQVPILEYIVDFYCHELALAIEVDGNIHEFSFLEDCQRQEAIEKYGVTFVRFSNEEINTNLFEVISLLKSIVNTLKEDRIEENERIPQE</sequence>
<dbReference type="RefSeq" id="WP_208058679.1">
    <property type="nucleotide sequence ID" value="NZ_CAUQMC010000015.1"/>
</dbReference>
<organism evidence="2 3">
    <name type="scientific">Capnocytophaga bilenii</name>
    <dbReference type="NCBI Taxonomy" id="2819369"/>
    <lineage>
        <taxon>Bacteria</taxon>
        <taxon>Pseudomonadati</taxon>
        <taxon>Bacteroidota</taxon>
        <taxon>Flavobacteriia</taxon>
        <taxon>Flavobacteriales</taxon>
        <taxon>Flavobacteriaceae</taxon>
        <taxon>Capnocytophaga</taxon>
    </lineage>
</organism>
<accession>A0ABS3PXT8</accession>
<dbReference type="InterPro" id="IPR047216">
    <property type="entry name" value="Endonuclease_DUF559_bact"/>
</dbReference>
<dbReference type="InterPro" id="IPR007569">
    <property type="entry name" value="DUF559"/>
</dbReference>
<protein>
    <submittedName>
        <fullName evidence="2">DUF559 domain-containing protein</fullName>
    </submittedName>
</protein>
<evidence type="ECO:0000313" key="2">
    <source>
        <dbReference type="EMBL" id="MBO1884136.1"/>
    </source>
</evidence>
<dbReference type="PANTHER" id="PTHR38590">
    <property type="entry name" value="BLL0828 PROTEIN"/>
    <property type="match status" value="1"/>
</dbReference>
<evidence type="ECO:0000313" key="3">
    <source>
        <dbReference type="Proteomes" id="UP000681610"/>
    </source>
</evidence>
<dbReference type="CDD" id="cd01038">
    <property type="entry name" value="Endonuclease_DUF559"/>
    <property type="match status" value="1"/>
</dbReference>
<dbReference type="Gene3D" id="3.40.960.10">
    <property type="entry name" value="VSR Endonuclease"/>
    <property type="match status" value="1"/>
</dbReference>
<evidence type="ECO:0000259" key="1">
    <source>
        <dbReference type="Pfam" id="PF04480"/>
    </source>
</evidence>
<dbReference type="PANTHER" id="PTHR38590:SF1">
    <property type="entry name" value="BLL0828 PROTEIN"/>
    <property type="match status" value="1"/>
</dbReference>
<name>A0ABS3PXT8_9FLAO</name>
<dbReference type="Pfam" id="PF04480">
    <property type="entry name" value="DUF559"/>
    <property type="match status" value="1"/>
</dbReference>
<comment type="caution">
    <text evidence="2">The sequence shown here is derived from an EMBL/GenBank/DDBJ whole genome shotgun (WGS) entry which is preliminary data.</text>
</comment>
<dbReference type="InterPro" id="IPR011335">
    <property type="entry name" value="Restrct_endonuc-II-like"/>
</dbReference>
<gene>
    <name evidence="2" type="ORF">J4N46_06835</name>
</gene>
<dbReference type="EMBL" id="JAGDYP010000004">
    <property type="protein sequence ID" value="MBO1884136.1"/>
    <property type="molecule type" value="Genomic_DNA"/>
</dbReference>
<feature type="domain" description="DUF559" evidence="1">
    <location>
        <begin position="11"/>
        <end position="112"/>
    </location>
</feature>
<reference evidence="2 3" key="1">
    <citation type="submission" date="2021-03" db="EMBL/GenBank/DDBJ databases">
        <title>Isolation and description of Capnocytophaga bilenii sp. nov., a novel Capnocytophaga species, isolated from a gingivitis subject.</title>
        <authorList>
            <person name="Antezack A."/>
            <person name="Monnet-Corti V."/>
            <person name="La Scola B."/>
        </authorList>
    </citation>
    <scope>NUCLEOTIDE SEQUENCE [LARGE SCALE GENOMIC DNA]</scope>
    <source>
        <strain evidence="2 3">Marseille-Q4570</strain>
    </source>
</reference>